<reference evidence="1 2" key="1">
    <citation type="journal article" date="2016" name="Nat. Commun.">
        <title>Thousands of microbial genomes shed light on interconnected biogeochemical processes in an aquifer system.</title>
        <authorList>
            <person name="Anantharaman K."/>
            <person name="Brown C.T."/>
            <person name="Hug L.A."/>
            <person name="Sharon I."/>
            <person name="Castelle C.J."/>
            <person name="Probst A.J."/>
            <person name="Thomas B.C."/>
            <person name="Singh A."/>
            <person name="Wilkins M.J."/>
            <person name="Karaoz U."/>
            <person name="Brodie E.L."/>
            <person name="Williams K.H."/>
            <person name="Hubbard S.S."/>
            <person name="Banfield J.F."/>
        </authorList>
    </citation>
    <scope>NUCLEOTIDE SEQUENCE [LARGE SCALE GENOMIC DNA]</scope>
</reference>
<accession>A0A1G2CEN3</accession>
<sequence>MKLAKRKALLSGAVIFIGVFGIVVGVIITECAMSPSCTVLPTQKAVPDNYAARGIVVEKIPCAAIPEYPSSGLCEYKVKQDDGGTINLFTEKSLKKNQYIEFRGRNPAGLYSINREGVSIYANTTNVIILSP</sequence>
<proteinExistence type="predicted"/>
<gene>
    <name evidence="1" type="ORF">A2945_02590</name>
</gene>
<dbReference type="STRING" id="1798650.A2945_02590"/>
<dbReference type="AlphaFoldDB" id="A0A1G2CEN3"/>
<dbReference type="Proteomes" id="UP000178880">
    <property type="component" value="Unassembled WGS sequence"/>
</dbReference>
<name>A0A1G2CEN3_9BACT</name>
<dbReference type="EMBL" id="MHLA01000013">
    <property type="protein sequence ID" value="OGY99858.1"/>
    <property type="molecule type" value="Genomic_DNA"/>
</dbReference>
<evidence type="ECO:0000313" key="2">
    <source>
        <dbReference type="Proteomes" id="UP000178880"/>
    </source>
</evidence>
<evidence type="ECO:0000313" key="1">
    <source>
        <dbReference type="EMBL" id="OGY99858.1"/>
    </source>
</evidence>
<comment type="caution">
    <text evidence="1">The sequence shown here is derived from an EMBL/GenBank/DDBJ whole genome shotgun (WGS) entry which is preliminary data.</text>
</comment>
<organism evidence="1 2">
    <name type="scientific">Candidatus Liptonbacteria bacterium RIFCSPLOWO2_01_FULL_52_25</name>
    <dbReference type="NCBI Taxonomy" id="1798650"/>
    <lineage>
        <taxon>Bacteria</taxon>
        <taxon>Candidatus Liptoniibacteriota</taxon>
    </lineage>
</organism>
<protein>
    <submittedName>
        <fullName evidence="1">Uncharacterized protein</fullName>
    </submittedName>
</protein>